<keyword evidence="16" id="KW-0863">Zinc-finger</keyword>
<dbReference type="Gene3D" id="3.10.20.370">
    <property type="match status" value="2"/>
</dbReference>
<dbReference type="CDD" id="cd01647">
    <property type="entry name" value="RT_LTR"/>
    <property type="match status" value="4"/>
</dbReference>
<evidence type="ECO:0000259" key="20">
    <source>
        <dbReference type="PROSITE" id="PS50158"/>
    </source>
</evidence>
<dbReference type="GO" id="GO:0006310">
    <property type="term" value="P:DNA recombination"/>
    <property type="evidence" value="ECO:0007669"/>
    <property type="project" value="UniProtKB-KW"/>
</dbReference>
<dbReference type="FunFam" id="3.10.20.370:FF:000001">
    <property type="entry name" value="Retrovirus-related Pol polyprotein from transposon 17.6-like protein"/>
    <property type="match status" value="4"/>
</dbReference>
<evidence type="ECO:0000256" key="8">
    <source>
        <dbReference type="ARBA" id="ARBA00022759"/>
    </source>
</evidence>
<dbReference type="Gene3D" id="1.10.340.70">
    <property type="match status" value="4"/>
</dbReference>
<dbReference type="PROSITE" id="PS50878">
    <property type="entry name" value="RT_POL"/>
    <property type="match status" value="4"/>
</dbReference>
<protein>
    <recommendedName>
        <fullName evidence="1">RNA-directed DNA polymerase</fullName>
        <ecNumber evidence="1">2.7.7.49</ecNumber>
    </recommendedName>
</protein>
<feature type="domain" description="Integrase catalytic" evidence="22">
    <location>
        <begin position="1068"/>
        <end position="1231"/>
    </location>
</feature>
<dbReference type="GO" id="GO:0004519">
    <property type="term" value="F:endonuclease activity"/>
    <property type="evidence" value="ECO:0007669"/>
    <property type="project" value="UniProtKB-KW"/>
</dbReference>
<feature type="domain" description="Reverse transcriptase" evidence="21">
    <location>
        <begin position="549"/>
        <end position="728"/>
    </location>
</feature>
<dbReference type="GO" id="GO:0004190">
    <property type="term" value="F:aspartic-type endopeptidase activity"/>
    <property type="evidence" value="ECO:0007669"/>
    <property type="project" value="UniProtKB-KW"/>
</dbReference>
<evidence type="ECO:0000259" key="21">
    <source>
        <dbReference type="PROSITE" id="PS50878"/>
    </source>
</evidence>
<evidence type="ECO:0000256" key="3">
    <source>
        <dbReference type="ARBA" id="ARBA00022679"/>
    </source>
</evidence>
<accession>A0AA38W493</accession>
<dbReference type="Gene3D" id="3.30.420.10">
    <property type="entry name" value="Ribonuclease H-like superfamily/Ribonuclease H"/>
    <property type="match status" value="4"/>
</dbReference>
<keyword evidence="4" id="KW-0548">Nucleotidyltransferase</keyword>
<dbReference type="CDD" id="cd09274">
    <property type="entry name" value="RNase_HI_RT_Ty3"/>
    <property type="match status" value="4"/>
</dbReference>
<evidence type="ECO:0000256" key="4">
    <source>
        <dbReference type="ARBA" id="ARBA00022695"/>
    </source>
</evidence>
<feature type="domain" description="Reverse transcriptase" evidence="21">
    <location>
        <begin position="1723"/>
        <end position="1902"/>
    </location>
</feature>
<dbReference type="Pfam" id="PF24626">
    <property type="entry name" value="SH3_Tf2-1"/>
    <property type="match status" value="4"/>
</dbReference>
<evidence type="ECO:0000256" key="14">
    <source>
        <dbReference type="ARBA" id="ARBA00023125"/>
    </source>
</evidence>
<dbReference type="GO" id="GO:0006508">
    <property type="term" value="P:proteolysis"/>
    <property type="evidence" value="ECO:0007669"/>
    <property type="project" value="UniProtKB-KW"/>
</dbReference>
<feature type="coiled-coil region" evidence="17">
    <location>
        <begin position="2429"/>
        <end position="2456"/>
    </location>
</feature>
<keyword evidence="6" id="KW-0479">Metal-binding</keyword>
<dbReference type="Pfam" id="PF17917">
    <property type="entry name" value="RT_RNaseH"/>
    <property type="match status" value="4"/>
</dbReference>
<feature type="coiled-coil region" evidence="17">
    <location>
        <begin position="3606"/>
        <end position="3633"/>
    </location>
</feature>
<dbReference type="SUPFAM" id="SSF56672">
    <property type="entry name" value="DNA/RNA polymerases"/>
    <property type="match status" value="4"/>
</dbReference>
<dbReference type="InterPro" id="IPR001584">
    <property type="entry name" value="Integrase_cat-core"/>
</dbReference>
<dbReference type="PANTHER" id="PTHR37984:SF5">
    <property type="entry name" value="PROTEIN NYNRIN-LIKE"/>
    <property type="match status" value="1"/>
</dbReference>
<feature type="region of interest" description="Disordered" evidence="18">
    <location>
        <begin position="1"/>
        <end position="57"/>
    </location>
</feature>
<dbReference type="Pfam" id="PF03732">
    <property type="entry name" value="Retrotrans_gag"/>
    <property type="match status" value="1"/>
</dbReference>
<dbReference type="InterPro" id="IPR056924">
    <property type="entry name" value="SH3_Tf2-1"/>
</dbReference>
<dbReference type="SMART" id="SM00298">
    <property type="entry name" value="CHROMO"/>
    <property type="match status" value="3"/>
</dbReference>
<dbReference type="Gene3D" id="3.30.70.270">
    <property type="match status" value="8"/>
</dbReference>
<keyword evidence="15" id="KW-0233">DNA recombination</keyword>
<evidence type="ECO:0000256" key="5">
    <source>
        <dbReference type="ARBA" id="ARBA00022722"/>
    </source>
</evidence>
<dbReference type="FunFam" id="3.30.70.270:FF:000020">
    <property type="entry name" value="Transposon Tf2-6 polyprotein-like Protein"/>
    <property type="match status" value="4"/>
</dbReference>
<dbReference type="PANTHER" id="PTHR37984">
    <property type="entry name" value="PROTEIN CBG26694"/>
    <property type="match status" value="1"/>
</dbReference>
<dbReference type="CDD" id="cd00303">
    <property type="entry name" value="retropepsin_like"/>
    <property type="match status" value="4"/>
</dbReference>
<evidence type="ECO:0000256" key="10">
    <source>
        <dbReference type="ARBA" id="ARBA00022842"/>
    </source>
</evidence>
<evidence type="ECO:0000256" key="9">
    <source>
        <dbReference type="ARBA" id="ARBA00022801"/>
    </source>
</evidence>
<dbReference type="InterPro" id="IPR050951">
    <property type="entry name" value="Retrovirus_Pol_polyprotein"/>
</dbReference>
<dbReference type="Gene3D" id="3.10.10.10">
    <property type="entry name" value="HIV Type 1 Reverse Transcriptase, subunit A, domain 1"/>
    <property type="match status" value="4"/>
</dbReference>
<evidence type="ECO:0000256" key="1">
    <source>
        <dbReference type="ARBA" id="ARBA00012493"/>
    </source>
</evidence>
<feature type="region of interest" description="Disordered" evidence="18">
    <location>
        <begin position="284"/>
        <end position="305"/>
    </location>
</feature>
<dbReference type="PROSITE" id="PS50158">
    <property type="entry name" value="ZF_CCHC"/>
    <property type="match status" value="1"/>
</dbReference>
<feature type="domain" description="Integrase catalytic" evidence="22">
    <location>
        <begin position="4716"/>
        <end position="4883"/>
    </location>
</feature>
<evidence type="ECO:0000256" key="18">
    <source>
        <dbReference type="SAM" id="MobiDB-lite"/>
    </source>
</evidence>
<dbReference type="Pfam" id="PF17921">
    <property type="entry name" value="Integrase_H2C2"/>
    <property type="match status" value="4"/>
</dbReference>
<dbReference type="FunFam" id="3.10.10.10:FF:000007">
    <property type="entry name" value="Retrovirus-related Pol polyprotein from transposon 17.6-like Protein"/>
    <property type="match status" value="4"/>
</dbReference>
<dbReference type="Pfam" id="PF08284">
    <property type="entry name" value="RVP_2"/>
    <property type="match status" value="4"/>
</dbReference>
<dbReference type="FunFam" id="3.30.420.10:FF:000032">
    <property type="entry name" value="Retrovirus-related Pol polyprotein from transposon 297-like Protein"/>
    <property type="match status" value="4"/>
</dbReference>
<dbReference type="InterPro" id="IPR036397">
    <property type="entry name" value="RNaseH_sf"/>
</dbReference>
<proteinExistence type="predicted"/>
<dbReference type="InterPro" id="IPR001878">
    <property type="entry name" value="Znf_CCHC"/>
</dbReference>
<keyword evidence="5" id="KW-0540">Nuclease</keyword>
<feature type="coiled-coil region" evidence="17">
    <location>
        <begin position="1252"/>
        <end position="1279"/>
    </location>
</feature>
<keyword evidence="11" id="KW-0229">DNA integration</keyword>
<keyword evidence="8" id="KW-0255">Endonuclease</keyword>
<feature type="domain" description="Chromo" evidence="19">
    <location>
        <begin position="5028"/>
        <end position="5078"/>
    </location>
</feature>
<dbReference type="GO" id="GO:0003677">
    <property type="term" value="F:DNA binding"/>
    <property type="evidence" value="ECO:0007669"/>
    <property type="project" value="UniProtKB-KW"/>
</dbReference>
<keyword evidence="2" id="KW-0645">Protease</keyword>
<dbReference type="Gene3D" id="4.10.60.10">
    <property type="entry name" value="Zinc finger, CCHC-type"/>
    <property type="match status" value="1"/>
</dbReference>
<evidence type="ECO:0000256" key="11">
    <source>
        <dbReference type="ARBA" id="ARBA00022908"/>
    </source>
</evidence>
<dbReference type="InterPro" id="IPR041373">
    <property type="entry name" value="RT_RNaseH"/>
</dbReference>
<dbReference type="InterPro" id="IPR000477">
    <property type="entry name" value="RT_dom"/>
</dbReference>
<evidence type="ECO:0000259" key="19">
    <source>
        <dbReference type="PROSITE" id="PS50013"/>
    </source>
</evidence>
<evidence type="ECO:0000256" key="13">
    <source>
        <dbReference type="ARBA" id="ARBA00022932"/>
    </source>
</evidence>
<feature type="domain" description="CCHC-type" evidence="20">
    <location>
        <begin position="3900"/>
        <end position="3913"/>
    </location>
</feature>
<evidence type="ECO:0000256" key="2">
    <source>
        <dbReference type="ARBA" id="ARBA00022670"/>
    </source>
</evidence>
<keyword evidence="7" id="KW-0064">Aspartyl protease</keyword>
<dbReference type="InterPro" id="IPR036875">
    <property type="entry name" value="Znf_CCHC_sf"/>
</dbReference>
<keyword evidence="24" id="KW-1185">Reference proteome</keyword>
<keyword evidence="13" id="KW-0239">DNA-directed DNA polymerase</keyword>
<dbReference type="EMBL" id="JARYMX010000005">
    <property type="protein sequence ID" value="KAJ9548257.1"/>
    <property type="molecule type" value="Genomic_DNA"/>
</dbReference>
<dbReference type="InterPro" id="IPR043502">
    <property type="entry name" value="DNA/RNA_pol_sf"/>
</dbReference>
<dbReference type="InterPro" id="IPR021109">
    <property type="entry name" value="Peptidase_aspartic_dom_sf"/>
</dbReference>
<feature type="domain" description="Reverse transcriptase" evidence="21">
    <location>
        <begin position="2900"/>
        <end position="3079"/>
    </location>
</feature>
<keyword evidence="3" id="KW-0808">Transferase</keyword>
<evidence type="ECO:0000256" key="12">
    <source>
        <dbReference type="ARBA" id="ARBA00022918"/>
    </source>
</evidence>
<dbReference type="PROSITE" id="PS50013">
    <property type="entry name" value="CHROMO_2"/>
    <property type="match status" value="1"/>
</dbReference>
<dbReference type="GO" id="GO:0003887">
    <property type="term" value="F:DNA-directed DNA polymerase activity"/>
    <property type="evidence" value="ECO:0007669"/>
    <property type="project" value="UniProtKB-KW"/>
</dbReference>
<feature type="domain" description="Integrase catalytic" evidence="22">
    <location>
        <begin position="3422"/>
        <end position="3585"/>
    </location>
</feature>
<dbReference type="EC" id="2.7.7.49" evidence="1"/>
<evidence type="ECO:0000313" key="24">
    <source>
        <dbReference type="Proteomes" id="UP001172457"/>
    </source>
</evidence>
<gene>
    <name evidence="23" type="ORF">OSB04_020800</name>
</gene>
<reference evidence="23" key="1">
    <citation type="submission" date="2023-03" db="EMBL/GenBank/DDBJ databases">
        <title>Chromosome-scale reference genome and RAD-based genetic map of yellow starthistle (Centaurea solstitialis) reveal putative structural variation and QTLs associated with invader traits.</title>
        <authorList>
            <person name="Reatini B."/>
            <person name="Cang F.A."/>
            <person name="Jiang Q."/>
            <person name="Mckibben M.T.W."/>
            <person name="Barker M.S."/>
            <person name="Rieseberg L.H."/>
            <person name="Dlugosch K.M."/>
        </authorList>
    </citation>
    <scope>NUCLEOTIDE SEQUENCE</scope>
    <source>
        <strain evidence="23">CAN-66</strain>
        <tissue evidence="23">Leaf</tissue>
    </source>
</reference>
<dbReference type="InterPro" id="IPR000953">
    <property type="entry name" value="Chromo/chromo_shadow_dom"/>
</dbReference>
<keyword evidence="14" id="KW-0238">DNA-binding</keyword>
<feature type="region of interest" description="Disordered" evidence="18">
    <location>
        <begin position="1454"/>
        <end position="1479"/>
    </location>
</feature>
<dbReference type="SUPFAM" id="SSF53098">
    <property type="entry name" value="Ribonuclease H-like"/>
    <property type="match status" value="4"/>
</dbReference>
<dbReference type="Proteomes" id="UP001172457">
    <property type="component" value="Chromosome 5"/>
</dbReference>
<sequence>MANTRSQTGAARGPPDQTASTADQRVRVETVESPPRLQVLGGGPKHVPRVNLEDPNPLLTEVTPEMRMLDNVMKAVNEATSKQQESFMKMLEDRDTSNRRHETVGENAAMASGDAEVVVVTEETRITGDKAKEKAKAKGCSYKNFLGCKPPEFRGCSDPVMCLYWLREMEMAFEASECDSSQRVNFASHLLKGEALTWWNLTRSSLTPEVYARLSWADFKKKMLEKYCSERALDKIEDEFRGMKKDNNPISFYAKDFLEKLGMVDVVIQGKIRNNLRCQVRKGAVNDAKTSGSGPGKGSEKKKELPKAMGRAYKMTLEEARESPDVVSGMFLVNNVLAHVLFDSGADGSFVSSTFRHYLNKDACRLGKSYVVETAEGNLVKVDEIFNGCTICIDGRDLAVRLIPIRLGSFDVVLGMDWLSENRARILCYEKIVKIRTPEGKTMYVYGDRKKGSMGIITTLKANKFLRNGCATYLAYAIDAKLEKRTVQGVPVVSEYLEVFPDDLPGLPPEREVEFRIDLVPGVAPVARAPYRLAPTEMQELMKQLQELLDKGFIRRSSSPWGAPILFVKKKDGSMRMCIDYRELNKLTIKNRYPLPRIDDLFDQLQGASHFSKIDLRSGYHQLRVREEDVPKTAFRTRYGHYEFVVMPFGLTNAPAAFMDLMNRVCGPYLDKFVIVFIDDILIYSKSEEEHEKHLRIILELLKKEKLYAKFSKCEFWLREVQFLGHVVNAEGIKVDPAKIEAVMNWEPPKSASEIRSFLGLAGYYRRFIQDFSKLAAPMTKLTKKSVKFDWGEKQDEAFQTLKVKLSSAPILALPEGIEDFVVYSDASKMGLGCVLMQRGRVIAYASRQLKEHEKNYPVHDMELAAVVFALKIWRHYLYGMIYTDHKSLKHLFDQKELNMRQRRWMELLKDYDCEIHYHPGKANVVADALSRKERVEPIRVRAMWINLKVDMVDQIRDAQKEALLEENIKKERMVGQIKSLVVGSDGVYRLGNRVWIPNLGELRGKVLDEAHKSKYTMHPDSDKMYKSLKESYWWPGMKRSIAEYVGKCLTCLQVKTEHQKPSGMLQQMAIPEWKWDMITMDFVTKLPKTTKGHDAIWVIVDRLTKSAHFLPISEKYTLERLAQLYVKEIVSRHGVPISIVSDRDARFTSRFWESFQQAMGTRVNLSTAYHPQTDGQSERTIQTLEDMLRACTIDFGGSWDDHLPLVEFAYNNSYHSSIKAAPYEALYGRKCRTPLCWTDIGERQLVGPELVQQTSDKIAQIRERIKVAQDRQKSYADKRRKPLEFQVGDRVMLKISPWKGVVRFGKRGKLNPRYVGPFEILAKVGAVAYRLKLPEELQGIHDTFHVSNLRKCLADESKTVELKDVEINQKLGYVEEPVQVVDRKTKRLRNKTIPLVLVKWKFHKGSEMTWEPEMEMRAKLSSKGRYETTYAVSNVAPWVRIVGVTSRSECPKVRKGAVNDAKTSGSGPGKGSEKKKELPKAMGRAYKMTLEEARESPDVVSGMFLVNNVLAHVLFDSGADGSFVSSTFRHYLNKDACRLGKSYVVETAEGNLVKVDEIFNGCTICIDGRDLAVRLIPIRLGSFDVVLGMDWLSENRARILCYEKIVKIRTPEGKTMYVYGDRKKGSMGIITTLKANKFLRNGCATYLAYAIDAKLEKRTVQGVPVVSEYLEVFPDDLPGLPPEREVEFRIDLVPGVAPVARAPYRLAPTEMQELMKQLQELLDKGFIRRSSSPWGAPILFVKKKDGSMRMCIDYRELNKLTIKNRYPLPRIDDLFDQLQGASHFSKIDLRSGYHQLRVREEDVPKTAFRTRYGHYEFVVMPFGLTNAPAAFMDLMNRVCGPYLDKFVIVFIDDILIYSKSEEEHEKHLRIILELLKKEKLYAKFSKCEFWLREVQFLGHVVNAEGIKVDPAKIEAVMNWEPPKSASEIRSFLGLAGYYRRFIQDFSKLAAPMTKLTKKSVKFDWGEKQDEAFQTLKVKLSSAPILALPEGIEDFVVYSDASKMGLGCVLMQRGRVIAYASRQLKEHEKNYPVHDMELAAVVFALKIWRHYLYGTKCMIYTDHKSLKHLFDQKELNMRQRRWMELLKDYDCEIHYHPGKANVVADALSRKERVEPIRVRAMWINLKVDMVDQIRDAQKEALLEENIKKERMVGQIKSLVVGSDGVYRLGNRVWIPNLGELRGKVLDEAHKSKYTMHPDSDKMYKSLKESYWWPGMKRSIAEYVGKCLTCLQVKTEHQKPSGMLQQMAIPEWKWDMITMDFVTKLPKTTKGHDAIWVIVDRLTKSAHFLPISEKYTLERLAQLYVKEIVSRHGVPISIVSDRDARFTSRFWESFQQAMGTRVNLSTAYHPQTDGQSERTIQTLEDMLRACTIDFGGSWDDHLPLVEFAYNNSYHSSIKAAPYEALYGRKCRTPLCWTDIGERQLVGPELVQQTSDKIAQIRERIKVAQDRQKSYADKRRKPLEFQVGDRVMLKISPWKGVVRFGKRGKLNPRYVGPFEILAKVGAVAYRLKLPEELQGIHDTFHVSNLRKCLADESKTVELKDVEINQKLGYVEEPVQVVDRKTKRLRNKTIPLVLVKWKFHKGSEMTWEPEMEMRAKLSSKGRYETTYAVSNVAPWVRIVGVTSRSECPKVRKGAVNDAKTSGSGPGKGSEKKKELPKAMGRAYKMTLEEARESPDVVSGMFLVNNVLAHVLFDSGADGSFVSSTFRHYLNKDACRLGKSYVVETAEGNLVKVDEIFNGCTICIDGRDLAVRLIPIRLGSFDVVLGMDWLSENRARILCYEKIVKIRTPEGKTMYVYGDRKKGSMGIITTLKANKFLRNGCATYLAYAIDAKLEKRTVQGVPVVSEYLEVFPDDLPGLPPEREVEFRIDLVPGVAPVARAPYRLAPTEMQELMKQLQELLDKGFIRRSSSPWGAPILFVKKKDGSMRMCIDYRELNKLTIKNRYPLPRIDDLFDQLQGASHFSKIDLRSGYHQLRVREEDVPKTAFRTRYGHYEFVVMPFGLTNAPAAFMDLMNRVCGPYLDKFVIVFIDDILIYSKSEEEHEKHLRIILELLKKEKLYAKFSKCEFWLREVQFLGHVVNAEGIKVDPAKIEAVMNWEPPKSASEIRSFLGLAGYYRRFIQDFSKLAAPMTKLTKKSVKFDWGEKQDEAFQTLKVKLSSAPILALPEGIEDFVVYSDASKMGLGCVLMQRGRVIAYASRQLKEHEKNYPVHDMELAAVVFALKIWRHYLYGTKCMIYTDHKSLKHLFDQKELNMRQRRWMELLKDYDCEIHYHPGKANVVADALSRKERVEPIRVRAMWINLKVDMVDQIRDAQKEALLEENIKKERMVGQIKSLVVGSDGVYRLGNRVWIPNLGELRGKVLDEAHKSKYTMHPDSDKMYKSLKESYWWPGMKRSIAEYVGKCLTCLQVKTEHQKPSGMLQQMAIPEWKWDMITMDFVTKLPKTTKGHDAIWVIVDRLTKSAHFLPISEKYTLERLAQLYVKEIVSRHGVPISIVSDRDARFTSRFWESFQQAMGTRVNLSTAYHPQTDGQSERTIQTLEDMLRACTIDFGGSWDDHLPLVEFAYNNSYHSSIKAAPYEALYGRKCRTPLCWTDIGERQLVGPELVQQTSDKIAQIRERIKVAQDRQKSYADKRRKPLEFQVGDRVMLKISPWKGVVRFGKRGKLNPRYVGPFEILAKGIHDTFHVSNLRKCLADESKTVELKDVEINQKLGYVEEPVQVVDRKTKRLRNKTIPLVLVKWKFHKGSEMTWEPEMEMRAKLSSKGRYETTYAVSNVAPWVRIVGVTVEHLAPDEKAKIKAYSRGLPAEMRSAVRIARVTTLHEVIEESLRIEDDITQARVEGYQAGQKMKFEEAAASARPSKTFQDGKRGGSRNEVKWCNRCRSKHYGPCRRDFPMNPISCGKCGRKGHATQDCGARVPVCYDCKEPGHYRDAYPKFKKASTGGSSGPVAKGEVPPRVTSRAFQMTASEARETSDLVSGTFLVNSIPALVLFDTGAERSFVHDSLARKFTMPTTPLSDVLVVEVAGGFLVTVRDCFEGCTIELDGEPFSAALIPMNVGSFDVVLGIDWLRAHDANIGCGKKMVTIPTSRGELITVYGDKKKGSYTTMSMVKARKCLAKGCTSYLAHVIDTKLEKKEIADVDVVREFPDVFPEDLPGLPPERQVEFHIDLTPGAAPIARAPYRLAPTEMKEMMTQLQELSEKGFIRRSSSPWGAPVLFVKKKDGSMRMCIDYRELNKRTVKNKYPLPRIDDLFDQLQGAGCFSKIDLRSGYHQVRVKEDDVPKTAFRTRYGHYEFLVMPFGLTNAPAVFMDLMNRVCRPFLDKSVIVFIDDILVYSKDEAEHERHLREVLNVLRNEKLYAKFSKCEFWLHEVQFLGHVVSRDGIKVDPAKIEAMMNWKSPTNPSEIRSFLGLAGYYRRFIQDFSKIASSLTVLTKKNAKFLWTDKQEEAFQTLKKKLCQAPILSLPDGTEDFVVYSDASKMGLGCVLMQRGKVISYASRQLKDHERNYPVHDLELAAVVFALKLWRHYLYGTKCTLYTDHKSLQHIFDQKELNTRQMRWLELLKDYDCDLLYHPGKANVVADALSRKNYGDSVGVTFNRISVVSSLMERIKASQTEALREENLKNEVMVKQKELLTEDSRGLKLFQGRIWVPKLGGNRELLLDDAHKSKYSIHPGSTKMYRDLKMNYWWPVMKLDVASYVEKCVTCLQVKAEHQKPYGSLQPLDIPEWKWEHITMDFVTKLPRTLRGHDTIWVIVDRLTKSAHFLEMRETLPMDKLAKLYIKEIVRRHGVPLSIVSDRDSRFTSQFWHGLQEGLGTKLKLSTAYHPQTDGQSERTIQTLEDMLRSCVIDFGGNWDTHLPLVEFAYNNSFHSSIGMAPFEALYGRKCRTPTCWLEAGEKQFAGPEIIQETADKVKGIRERMKAAQDRQKSYTDKKRRPIDFQVGERVMLKVSPWKGIIRFGKRGKLSPRFLGPFTILEKVGLQAYRLELPPEMDGIYPTFHVCYLRKCLAEEESVIPLSEIRVDTGNRCIEEPEAILERKTKKLRHKEVTMVKVQWKHHRGANVTWEAEEDMTRRYPRMFA</sequence>
<feature type="region of interest" description="Disordered" evidence="18">
    <location>
        <begin position="2631"/>
        <end position="2656"/>
    </location>
</feature>
<dbReference type="InterPro" id="IPR012337">
    <property type="entry name" value="RNaseH-like_sf"/>
</dbReference>
<dbReference type="GO" id="GO:0003964">
    <property type="term" value="F:RNA-directed DNA polymerase activity"/>
    <property type="evidence" value="ECO:0007669"/>
    <property type="project" value="UniProtKB-KW"/>
</dbReference>
<dbReference type="InterPro" id="IPR041588">
    <property type="entry name" value="Integrase_H2C2"/>
</dbReference>
<dbReference type="SUPFAM" id="SSF50630">
    <property type="entry name" value="Acid proteases"/>
    <property type="match status" value="4"/>
</dbReference>
<feature type="domain" description="Reverse transcriptase" evidence="21">
    <location>
        <begin position="4198"/>
        <end position="4377"/>
    </location>
</feature>
<evidence type="ECO:0000256" key="15">
    <source>
        <dbReference type="ARBA" id="ARBA00023172"/>
    </source>
</evidence>
<evidence type="ECO:0000259" key="22">
    <source>
        <dbReference type="PROSITE" id="PS50994"/>
    </source>
</evidence>
<dbReference type="SUPFAM" id="SSF57756">
    <property type="entry name" value="Retrovirus zinc finger-like domains"/>
    <property type="match status" value="1"/>
</dbReference>
<dbReference type="Pfam" id="PF00078">
    <property type="entry name" value="RVT_1"/>
    <property type="match status" value="4"/>
</dbReference>
<dbReference type="InterPro" id="IPR043128">
    <property type="entry name" value="Rev_trsase/Diguanyl_cyclase"/>
</dbReference>
<evidence type="ECO:0000256" key="6">
    <source>
        <dbReference type="ARBA" id="ARBA00022723"/>
    </source>
</evidence>
<dbReference type="PROSITE" id="PS50994">
    <property type="entry name" value="INTEGRASE"/>
    <property type="match status" value="4"/>
</dbReference>
<evidence type="ECO:0000313" key="23">
    <source>
        <dbReference type="EMBL" id="KAJ9548257.1"/>
    </source>
</evidence>
<dbReference type="GO" id="GO:0008270">
    <property type="term" value="F:zinc ion binding"/>
    <property type="evidence" value="ECO:0007669"/>
    <property type="project" value="UniProtKB-KW"/>
</dbReference>
<keyword evidence="10" id="KW-0460">Magnesium</keyword>
<keyword evidence="9" id="KW-0378">Hydrolase</keyword>
<keyword evidence="17" id="KW-0175">Coiled coil</keyword>
<dbReference type="GO" id="GO:0015074">
    <property type="term" value="P:DNA integration"/>
    <property type="evidence" value="ECO:0007669"/>
    <property type="project" value="UniProtKB-KW"/>
</dbReference>
<dbReference type="Gene3D" id="2.40.70.10">
    <property type="entry name" value="Acid Proteases"/>
    <property type="match status" value="4"/>
</dbReference>
<keyword evidence="12" id="KW-0695">RNA-directed DNA polymerase</keyword>
<dbReference type="InterPro" id="IPR005162">
    <property type="entry name" value="Retrotrans_gag_dom"/>
</dbReference>
<evidence type="ECO:0000256" key="17">
    <source>
        <dbReference type="SAM" id="Coils"/>
    </source>
</evidence>
<name>A0AA38W493_9ASTR</name>
<feature type="domain" description="Integrase catalytic" evidence="22">
    <location>
        <begin position="2245"/>
        <end position="2408"/>
    </location>
</feature>
<comment type="caution">
    <text evidence="23">The sequence shown here is derived from an EMBL/GenBank/DDBJ whole genome shotgun (WGS) entry which is preliminary data.</text>
</comment>
<organism evidence="23 24">
    <name type="scientific">Centaurea solstitialis</name>
    <name type="common">yellow star-thistle</name>
    <dbReference type="NCBI Taxonomy" id="347529"/>
    <lineage>
        <taxon>Eukaryota</taxon>
        <taxon>Viridiplantae</taxon>
        <taxon>Streptophyta</taxon>
        <taxon>Embryophyta</taxon>
        <taxon>Tracheophyta</taxon>
        <taxon>Spermatophyta</taxon>
        <taxon>Magnoliopsida</taxon>
        <taxon>eudicotyledons</taxon>
        <taxon>Gunneridae</taxon>
        <taxon>Pentapetalae</taxon>
        <taxon>asterids</taxon>
        <taxon>campanulids</taxon>
        <taxon>Asterales</taxon>
        <taxon>Asteraceae</taxon>
        <taxon>Carduoideae</taxon>
        <taxon>Cardueae</taxon>
        <taxon>Centaureinae</taxon>
        <taxon>Centaurea</taxon>
    </lineage>
</organism>
<evidence type="ECO:0000256" key="7">
    <source>
        <dbReference type="ARBA" id="ARBA00022750"/>
    </source>
</evidence>
<evidence type="ECO:0000256" key="16">
    <source>
        <dbReference type="PROSITE-ProRule" id="PRU00047"/>
    </source>
</evidence>
<keyword evidence="16" id="KW-0862">Zinc</keyword>